<dbReference type="InterPro" id="IPR029063">
    <property type="entry name" value="SAM-dependent_MTases_sf"/>
</dbReference>
<evidence type="ECO:0000313" key="2">
    <source>
        <dbReference type="EMBL" id="XBP94766.1"/>
    </source>
</evidence>
<dbReference type="SUPFAM" id="SSF53335">
    <property type="entry name" value="S-adenosyl-L-methionine-dependent methyltransferases"/>
    <property type="match status" value="1"/>
</dbReference>
<evidence type="ECO:0008006" key="4">
    <source>
        <dbReference type="Google" id="ProtNLM"/>
    </source>
</evidence>
<feature type="region of interest" description="Disordered" evidence="1">
    <location>
        <begin position="1"/>
        <end position="23"/>
    </location>
</feature>
<gene>
    <name evidence="3" type="ORF">ABUL08_05060</name>
    <name evidence="2" type="ORF">VK199_05030</name>
</gene>
<proteinExistence type="predicted"/>
<protein>
    <recommendedName>
        <fullName evidence="4">Class I SAM-dependent methyltransferase</fullName>
    </recommendedName>
</protein>
<evidence type="ECO:0000313" key="3">
    <source>
        <dbReference type="EMBL" id="XCH75467.1"/>
    </source>
</evidence>
<dbReference type="EMBL" id="CP157762">
    <property type="protein sequence ID" value="XBP94766.1"/>
    <property type="molecule type" value="Genomic_DNA"/>
</dbReference>
<feature type="compositionally biased region" description="Pro residues" evidence="1">
    <location>
        <begin position="7"/>
        <end position="17"/>
    </location>
</feature>
<sequence length="297" mass="31519">MSEHTPQPHPDPAPPVDPHQVDPTLIDLVAGDPPVPITVWRTARTDADTGHSIGARLAYRLVAAYSRPGDAVIDLTGDHALTAVCTTGARRHHPGWFTDASSLTIGPATPPTRPDPTTRPDDSSGDLPDMSTWFGDDLTDPDLPTSHPGDTALAEATSLVVACWPLDPTDTTNRNRLAWLLTACARLLRPGGCLVLVVTAPHGGVAPEDFTPVTTAAAAVGLGYLQHLVAVAADTDGDTFVYHVTDEELLTLAQQASHPRTVAHLRVHADLLVFSPTTPPSPASQRQRRRKGGDHRG</sequence>
<reference evidence="2" key="1">
    <citation type="submission" date="2024-01" db="EMBL/GenBank/DDBJ databases">
        <title>The genome sequence of Micromonospora mangrovi CCTCC AA 2012012.</title>
        <authorList>
            <person name="Gao J."/>
        </authorList>
    </citation>
    <scope>NUCLEOTIDE SEQUENCE</scope>
    <source>
        <strain evidence="2">CCTCC AA 2012012</strain>
    </source>
</reference>
<reference evidence="3" key="2">
    <citation type="submission" date="2024-06" db="EMBL/GenBank/DDBJ databases">
        <title>Micromonospora mangrovi CCTCC AA 2012012 genome sequences.</title>
        <authorList>
            <person name="Gao J."/>
        </authorList>
    </citation>
    <scope>NUCLEOTIDE SEQUENCE</scope>
    <source>
        <strain evidence="3">CCTCC AA 2012012</strain>
    </source>
</reference>
<organism evidence="2">
    <name type="scientific">Micromonospora sp. CCTCC AA 2012012</name>
    <dbReference type="NCBI Taxonomy" id="3111921"/>
    <lineage>
        <taxon>Bacteria</taxon>
        <taxon>Bacillati</taxon>
        <taxon>Actinomycetota</taxon>
        <taxon>Actinomycetes</taxon>
        <taxon>Micromonosporales</taxon>
        <taxon>Micromonosporaceae</taxon>
        <taxon>Micromonospora</taxon>
    </lineage>
</organism>
<dbReference type="AlphaFoldDB" id="A0AAU7MBP6"/>
<feature type="compositionally biased region" description="Basic residues" evidence="1">
    <location>
        <begin position="286"/>
        <end position="297"/>
    </location>
</feature>
<dbReference type="RefSeq" id="WP_350934973.1">
    <property type="nucleotide sequence ID" value="NZ_CP157762.1"/>
</dbReference>
<dbReference type="EMBL" id="CP159342">
    <property type="protein sequence ID" value="XCH75467.1"/>
    <property type="molecule type" value="Genomic_DNA"/>
</dbReference>
<name>A0AAU7MBP6_9ACTN</name>
<evidence type="ECO:0000256" key="1">
    <source>
        <dbReference type="SAM" id="MobiDB-lite"/>
    </source>
</evidence>
<accession>A0AAU7MBP6</accession>
<feature type="region of interest" description="Disordered" evidence="1">
    <location>
        <begin position="96"/>
        <end position="140"/>
    </location>
</feature>
<feature type="region of interest" description="Disordered" evidence="1">
    <location>
        <begin position="274"/>
        <end position="297"/>
    </location>
</feature>